<evidence type="ECO:0000256" key="4">
    <source>
        <dbReference type="ARBA" id="ARBA00022827"/>
    </source>
</evidence>
<dbReference type="SUPFAM" id="SSF56645">
    <property type="entry name" value="Acyl-CoA dehydrogenase NM domain-like"/>
    <property type="match status" value="1"/>
</dbReference>
<dbReference type="Gene3D" id="2.40.110.10">
    <property type="entry name" value="Butyryl-CoA Dehydrogenase, subunit A, domain 2"/>
    <property type="match status" value="1"/>
</dbReference>
<comment type="similarity">
    <text evidence="2 5">Belongs to the acyl-CoA dehydrogenase family.</text>
</comment>
<feature type="domain" description="Acyl-CoA dehydrogenase/oxidase N-terminal" evidence="8">
    <location>
        <begin position="8"/>
        <end position="118"/>
    </location>
</feature>
<comment type="cofactor">
    <cofactor evidence="1 5">
        <name>FAD</name>
        <dbReference type="ChEBI" id="CHEBI:57692"/>
    </cofactor>
</comment>
<evidence type="ECO:0000259" key="7">
    <source>
        <dbReference type="Pfam" id="PF02770"/>
    </source>
</evidence>
<dbReference type="PANTHER" id="PTHR43884">
    <property type="entry name" value="ACYL-COA DEHYDROGENASE"/>
    <property type="match status" value="1"/>
</dbReference>
<keyword evidence="5" id="KW-0560">Oxidoreductase</keyword>
<dbReference type="PANTHER" id="PTHR43884:SF12">
    <property type="entry name" value="ISOVALERYL-COA DEHYDROGENASE, MITOCHONDRIAL-RELATED"/>
    <property type="match status" value="1"/>
</dbReference>
<evidence type="ECO:0000313" key="9">
    <source>
        <dbReference type="EMBL" id="GAA0629419.1"/>
    </source>
</evidence>
<evidence type="ECO:0000259" key="8">
    <source>
        <dbReference type="Pfam" id="PF02771"/>
    </source>
</evidence>
<dbReference type="InterPro" id="IPR006091">
    <property type="entry name" value="Acyl-CoA_Oxase/DH_mid-dom"/>
</dbReference>
<accession>A0ABN1H5G3</accession>
<evidence type="ECO:0000256" key="3">
    <source>
        <dbReference type="ARBA" id="ARBA00022630"/>
    </source>
</evidence>
<protein>
    <submittedName>
        <fullName evidence="9">Acyl-CoA dehydrogenase family protein</fullName>
    </submittedName>
</protein>
<keyword evidence="10" id="KW-1185">Reference proteome</keyword>
<evidence type="ECO:0000313" key="10">
    <source>
        <dbReference type="Proteomes" id="UP001500957"/>
    </source>
</evidence>
<dbReference type="InterPro" id="IPR009100">
    <property type="entry name" value="AcylCoA_DH/oxidase_NM_dom_sf"/>
</dbReference>
<reference evidence="9 10" key="1">
    <citation type="journal article" date="2019" name="Int. J. Syst. Evol. Microbiol.">
        <title>The Global Catalogue of Microorganisms (GCM) 10K type strain sequencing project: providing services to taxonomists for standard genome sequencing and annotation.</title>
        <authorList>
            <consortium name="The Broad Institute Genomics Platform"/>
            <consortium name="The Broad Institute Genome Sequencing Center for Infectious Disease"/>
            <person name="Wu L."/>
            <person name="Ma J."/>
        </authorList>
    </citation>
    <scope>NUCLEOTIDE SEQUENCE [LARGE SCALE GENOMIC DNA]</scope>
    <source>
        <strain evidence="9 10">JCM 10671</strain>
    </source>
</reference>
<dbReference type="PROSITE" id="PS00073">
    <property type="entry name" value="ACYL_COA_DH_2"/>
    <property type="match status" value="1"/>
</dbReference>
<evidence type="ECO:0000256" key="1">
    <source>
        <dbReference type="ARBA" id="ARBA00001974"/>
    </source>
</evidence>
<name>A0ABN1H5G3_9ACTN</name>
<dbReference type="Gene3D" id="1.20.140.10">
    <property type="entry name" value="Butyryl-CoA Dehydrogenase, subunit A, domain 3"/>
    <property type="match status" value="1"/>
</dbReference>
<dbReference type="Pfam" id="PF02771">
    <property type="entry name" value="Acyl-CoA_dh_N"/>
    <property type="match status" value="1"/>
</dbReference>
<organism evidence="9 10">
    <name type="scientific">Sporichthya brevicatena</name>
    <dbReference type="NCBI Taxonomy" id="171442"/>
    <lineage>
        <taxon>Bacteria</taxon>
        <taxon>Bacillati</taxon>
        <taxon>Actinomycetota</taxon>
        <taxon>Actinomycetes</taxon>
        <taxon>Sporichthyales</taxon>
        <taxon>Sporichthyaceae</taxon>
        <taxon>Sporichthya</taxon>
    </lineage>
</organism>
<keyword evidence="3 5" id="KW-0285">Flavoprotein</keyword>
<dbReference type="InterPro" id="IPR013786">
    <property type="entry name" value="AcylCoA_DH/ox_N"/>
</dbReference>
<keyword evidence="4 5" id="KW-0274">FAD</keyword>
<feature type="domain" description="Acyl-CoA oxidase/dehydrogenase middle" evidence="7">
    <location>
        <begin position="122"/>
        <end position="219"/>
    </location>
</feature>
<dbReference type="EMBL" id="BAAAHE010000035">
    <property type="protein sequence ID" value="GAA0629419.1"/>
    <property type="molecule type" value="Genomic_DNA"/>
</dbReference>
<comment type="caution">
    <text evidence="9">The sequence shown here is derived from an EMBL/GenBank/DDBJ whole genome shotgun (WGS) entry which is preliminary data.</text>
</comment>
<gene>
    <name evidence="9" type="ORF">GCM10009547_36350</name>
</gene>
<dbReference type="InterPro" id="IPR009075">
    <property type="entry name" value="AcylCo_DH/oxidase_C"/>
</dbReference>
<evidence type="ECO:0000259" key="6">
    <source>
        <dbReference type="Pfam" id="PF00441"/>
    </source>
</evidence>
<dbReference type="InterPro" id="IPR037069">
    <property type="entry name" value="AcylCoA_DH/ox_N_sf"/>
</dbReference>
<dbReference type="SUPFAM" id="SSF47203">
    <property type="entry name" value="Acyl-CoA dehydrogenase C-terminal domain-like"/>
    <property type="match status" value="1"/>
</dbReference>
<dbReference type="Pfam" id="PF00441">
    <property type="entry name" value="Acyl-CoA_dh_1"/>
    <property type="match status" value="1"/>
</dbReference>
<dbReference type="InterPro" id="IPR036250">
    <property type="entry name" value="AcylCo_DH-like_C"/>
</dbReference>
<proteinExistence type="inferred from homology"/>
<evidence type="ECO:0000256" key="5">
    <source>
        <dbReference type="RuleBase" id="RU362125"/>
    </source>
</evidence>
<dbReference type="InterPro" id="IPR046373">
    <property type="entry name" value="Acyl-CoA_Oxase/DH_mid-dom_sf"/>
</dbReference>
<sequence length="379" mass="41048">MTYPWADDETLALMDMARKFFLTESVPHREKAEANKHVDRDLWRKAGSVGLLCAGIPEEYGGGGGTLAHEFAILSAQASTGDTGFGNSVHSGICAHYIEAYGTEEQKQRWLPGMASGDLVAAIAMTEPGCGSDLKALRTTAIQDGDEYVINGSKTFITNGGQADLVIVVCKTDPAAPGVSGISLVVVETQDRPGYSVGRLLDKMGMHASDTAELFFDNVRVPVTNLLGQAGRGFHQTMQQLPQERLILAVIGAAVMEAAVAQTIEHTKNREAFGGTLFDLQNTRFVLAECATLAKIARTFIDDCVVKHCRGELDNATASMAKWWVSETQGQVVDKCQQLFGGYGFMWEYPITRMAADGRVQRIYGGANELMKELIARSL</sequence>
<dbReference type="Proteomes" id="UP001500957">
    <property type="component" value="Unassembled WGS sequence"/>
</dbReference>
<feature type="domain" description="Acyl-CoA dehydrogenase/oxidase C-terminal" evidence="6">
    <location>
        <begin position="231"/>
        <end position="379"/>
    </location>
</feature>
<dbReference type="Pfam" id="PF02770">
    <property type="entry name" value="Acyl-CoA_dh_M"/>
    <property type="match status" value="1"/>
</dbReference>
<dbReference type="RefSeq" id="WP_344607353.1">
    <property type="nucleotide sequence ID" value="NZ_BAAAHE010000035.1"/>
</dbReference>
<dbReference type="Gene3D" id="1.10.540.10">
    <property type="entry name" value="Acyl-CoA dehydrogenase/oxidase, N-terminal domain"/>
    <property type="match status" value="1"/>
</dbReference>
<dbReference type="InterPro" id="IPR006089">
    <property type="entry name" value="Acyl-CoA_DH_CS"/>
</dbReference>
<evidence type="ECO:0000256" key="2">
    <source>
        <dbReference type="ARBA" id="ARBA00009347"/>
    </source>
</evidence>